<dbReference type="EMBL" id="JAUEPS010000061">
    <property type="protein sequence ID" value="KAK0443034.1"/>
    <property type="molecule type" value="Genomic_DNA"/>
</dbReference>
<dbReference type="Proteomes" id="UP001175211">
    <property type="component" value="Unassembled WGS sequence"/>
</dbReference>
<name>A0AA39JKJ7_ARMTA</name>
<comment type="caution">
    <text evidence="2">The sequence shown here is derived from an EMBL/GenBank/DDBJ whole genome shotgun (WGS) entry which is preliminary data.</text>
</comment>
<reference evidence="2" key="1">
    <citation type="submission" date="2023-06" db="EMBL/GenBank/DDBJ databases">
        <authorList>
            <consortium name="Lawrence Berkeley National Laboratory"/>
            <person name="Ahrendt S."/>
            <person name="Sahu N."/>
            <person name="Indic B."/>
            <person name="Wong-Bajracharya J."/>
            <person name="Merenyi Z."/>
            <person name="Ke H.-M."/>
            <person name="Monk M."/>
            <person name="Kocsube S."/>
            <person name="Drula E."/>
            <person name="Lipzen A."/>
            <person name="Balint B."/>
            <person name="Henrissat B."/>
            <person name="Andreopoulos B."/>
            <person name="Martin F.M."/>
            <person name="Harder C.B."/>
            <person name="Rigling D."/>
            <person name="Ford K.L."/>
            <person name="Foster G.D."/>
            <person name="Pangilinan J."/>
            <person name="Papanicolaou A."/>
            <person name="Barry K."/>
            <person name="LaButti K."/>
            <person name="Viragh M."/>
            <person name="Koriabine M."/>
            <person name="Yan M."/>
            <person name="Riley R."/>
            <person name="Champramary S."/>
            <person name="Plett K.L."/>
            <person name="Tsai I.J."/>
            <person name="Slot J."/>
            <person name="Sipos G."/>
            <person name="Plett J."/>
            <person name="Nagy L.G."/>
            <person name="Grigoriev I.V."/>
        </authorList>
    </citation>
    <scope>NUCLEOTIDE SEQUENCE</scope>
    <source>
        <strain evidence="2">CCBAS 213</strain>
    </source>
</reference>
<protein>
    <submittedName>
        <fullName evidence="2">Uncharacterized protein</fullName>
    </submittedName>
</protein>
<evidence type="ECO:0000313" key="2">
    <source>
        <dbReference type="EMBL" id="KAK0443034.1"/>
    </source>
</evidence>
<sequence length="173" mass="18748">MYTSSIRESGISPSPTELDSSFRSSQMLMAWISHARSSQNVGSAAKTEIEQMVMTHSDGQHSMGDSTLSAIRPFLRLSGKFGDIAGAEAEAQSLESMAVDSHICVASLLIWYMVQIQMQGEAVLQGRDRWGHVGESVSLEELEVLLIVPKGPCYYQWVLGHRVVMGAGLGSGT</sequence>
<accession>A0AA39JKJ7</accession>
<organism evidence="2 3">
    <name type="scientific">Armillaria tabescens</name>
    <name type="common">Ringless honey mushroom</name>
    <name type="synonym">Agaricus tabescens</name>
    <dbReference type="NCBI Taxonomy" id="1929756"/>
    <lineage>
        <taxon>Eukaryota</taxon>
        <taxon>Fungi</taxon>
        <taxon>Dikarya</taxon>
        <taxon>Basidiomycota</taxon>
        <taxon>Agaricomycotina</taxon>
        <taxon>Agaricomycetes</taxon>
        <taxon>Agaricomycetidae</taxon>
        <taxon>Agaricales</taxon>
        <taxon>Marasmiineae</taxon>
        <taxon>Physalacriaceae</taxon>
        <taxon>Desarmillaria</taxon>
    </lineage>
</organism>
<dbReference type="GeneID" id="85353720"/>
<gene>
    <name evidence="2" type="ORF">EV420DRAFT_1485141</name>
</gene>
<evidence type="ECO:0000313" key="3">
    <source>
        <dbReference type="Proteomes" id="UP001175211"/>
    </source>
</evidence>
<dbReference type="AlphaFoldDB" id="A0AA39JKJ7"/>
<keyword evidence="3" id="KW-1185">Reference proteome</keyword>
<feature type="region of interest" description="Disordered" evidence="1">
    <location>
        <begin position="1"/>
        <end position="20"/>
    </location>
</feature>
<dbReference type="RefSeq" id="XP_060324528.1">
    <property type="nucleotide sequence ID" value="XM_060470172.1"/>
</dbReference>
<proteinExistence type="predicted"/>
<evidence type="ECO:0000256" key="1">
    <source>
        <dbReference type="SAM" id="MobiDB-lite"/>
    </source>
</evidence>